<dbReference type="NCBIfam" id="TIGR04490">
    <property type="entry name" value="SoxZ_true"/>
    <property type="match status" value="1"/>
</dbReference>
<name>A0ABS1CJF6_9GAMM</name>
<dbReference type="Gene3D" id="2.60.40.10">
    <property type="entry name" value="Immunoglobulins"/>
    <property type="match status" value="1"/>
</dbReference>
<reference evidence="2 3" key="1">
    <citation type="journal article" date="2020" name="Microorganisms">
        <title>Osmotic Adaptation and Compatible Solute Biosynthesis of Phototrophic Bacteria as Revealed from Genome Analyses.</title>
        <authorList>
            <person name="Imhoff J.F."/>
            <person name="Rahn T."/>
            <person name="Kunzel S."/>
            <person name="Keller A."/>
            <person name="Neulinger S.C."/>
        </authorList>
    </citation>
    <scope>NUCLEOTIDE SEQUENCE [LARGE SCALE GENOMIC DNA]</scope>
    <source>
        <strain evidence="2 3">DSM 6210</strain>
    </source>
</reference>
<accession>A0ABS1CJF6</accession>
<sequence>MNNEHGKIRARLREGNISVRVIMRHPMETGRRKHPATEAPIPRHFIHQVVCEHNGKPVMTLDWGWGISANPYLAFEILAGAPGDTVSVRWTDDRQKTASLETTIA</sequence>
<feature type="domain" description="Sulphur oxidation protein SoxZ" evidence="1">
    <location>
        <begin position="10"/>
        <end position="101"/>
    </location>
</feature>
<protein>
    <submittedName>
        <fullName evidence="2">Thiosulfate oxidation carrier complex protein SoxZ</fullName>
    </submittedName>
</protein>
<gene>
    <name evidence="2" type="primary">soxZ</name>
    <name evidence="2" type="ORF">CKO31_15175</name>
</gene>
<dbReference type="Proteomes" id="UP000748752">
    <property type="component" value="Unassembled WGS sequence"/>
</dbReference>
<dbReference type="RefSeq" id="WP_200239244.1">
    <property type="nucleotide sequence ID" value="NZ_NRRV01000038.1"/>
</dbReference>
<evidence type="ECO:0000259" key="1">
    <source>
        <dbReference type="Pfam" id="PF08770"/>
    </source>
</evidence>
<dbReference type="Pfam" id="PF08770">
    <property type="entry name" value="SoxZ"/>
    <property type="match status" value="1"/>
</dbReference>
<dbReference type="InterPro" id="IPR014880">
    <property type="entry name" value="SoxZ_dom"/>
</dbReference>
<evidence type="ECO:0000313" key="3">
    <source>
        <dbReference type="Proteomes" id="UP000748752"/>
    </source>
</evidence>
<dbReference type="InterPro" id="IPR014756">
    <property type="entry name" value="Ig_E-set"/>
</dbReference>
<organism evidence="2 3">
    <name type="scientific">Thiohalocapsa halophila</name>
    <dbReference type="NCBI Taxonomy" id="69359"/>
    <lineage>
        <taxon>Bacteria</taxon>
        <taxon>Pseudomonadati</taxon>
        <taxon>Pseudomonadota</taxon>
        <taxon>Gammaproteobacteria</taxon>
        <taxon>Chromatiales</taxon>
        <taxon>Chromatiaceae</taxon>
        <taxon>Thiohalocapsa</taxon>
    </lineage>
</organism>
<proteinExistence type="predicted"/>
<keyword evidence="3" id="KW-1185">Reference proteome</keyword>
<dbReference type="SUPFAM" id="SSF81296">
    <property type="entry name" value="E set domains"/>
    <property type="match status" value="1"/>
</dbReference>
<dbReference type="InterPro" id="IPR013783">
    <property type="entry name" value="Ig-like_fold"/>
</dbReference>
<comment type="caution">
    <text evidence="2">The sequence shown here is derived from an EMBL/GenBank/DDBJ whole genome shotgun (WGS) entry which is preliminary data.</text>
</comment>
<dbReference type="EMBL" id="NRRV01000038">
    <property type="protein sequence ID" value="MBK1632056.1"/>
    <property type="molecule type" value="Genomic_DNA"/>
</dbReference>
<dbReference type="InterPro" id="IPR030995">
    <property type="entry name" value="SoxZ"/>
</dbReference>
<evidence type="ECO:0000313" key="2">
    <source>
        <dbReference type="EMBL" id="MBK1632056.1"/>
    </source>
</evidence>